<gene>
    <name evidence="1" type="ORF">HHI36_004959</name>
</gene>
<organism evidence="1 2">
    <name type="scientific">Cryptolaemus montrouzieri</name>
    <dbReference type="NCBI Taxonomy" id="559131"/>
    <lineage>
        <taxon>Eukaryota</taxon>
        <taxon>Metazoa</taxon>
        <taxon>Ecdysozoa</taxon>
        <taxon>Arthropoda</taxon>
        <taxon>Hexapoda</taxon>
        <taxon>Insecta</taxon>
        <taxon>Pterygota</taxon>
        <taxon>Neoptera</taxon>
        <taxon>Endopterygota</taxon>
        <taxon>Coleoptera</taxon>
        <taxon>Polyphaga</taxon>
        <taxon>Cucujiformia</taxon>
        <taxon>Coccinelloidea</taxon>
        <taxon>Coccinellidae</taxon>
        <taxon>Scymninae</taxon>
        <taxon>Scymnini</taxon>
        <taxon>Cryptolaemus</taxon>
    </lineage>
</organism>
<reference evidence="1 2" key="1">
    <citation type="journal article" date="2021" name="BMC Biol.">
        <title>Horizontally acquired antibacterial genes associated with adaptive radiation of ladybird beetles.</title>
        <authorList>
            <person name="Li H.S."/>
            <person name="Tang X.F."/>
            <person name="Huang Y.H."/>
            <person name="Xu Z.Y."/>
            <person name="Chen M.L."/>
            <person name="Du X.Y."/>
            <person name="Qiu B.Y."/>
            <person name="Chen P.T."/>
            <person name="Zhang W."/>
            <person name="Slipinski A."/>
            <person name="Escalona H.E."/>
            <person name="Waterhouse R.M."/>
            <person name="Zwick A."/>
            <person name="Pang H."/>
        </authorList>
    </citation>
    <scope>NUCLEOTIDE SEQUENCE [LARGE SCALE GENOMIC DNA]</scope>
    <source>
        <strain evidence="1">SYSU2018</strain>
    </source>
</reference>
<keyword evidence="2" id="KW-1185">Reference proteome</keyword>
<proteinExistence type="predicted"/>
<evidence type="ECO:0000313" key="2">
    <source>
        <dbReference type="Proteomes" id="UP001516400"/>
    </source>
</evidence>
<name>A0ABD2NT08_9CUCU</name>
<dbReference type="Proteomes" id="UP001516400">
    <property type="component" value="Unassembled WGS sequence"/>
</dbReference>
<sequence>MGPFVPIHMTAGSCCEDDGDAVFGDDGGIGFAGDLSTDPEEDIGMVCEEDGCSKEETSSYCEDDGDAVFGDDEGIGFAGDLSTDPEEDIGMVCEEEGCSKEETSIVCEEEAEVVSLKHLLVPS</sequence>
<protein>
    <submittedName>
        <fullName evidence="1">Uncharacterized protein</fullName>
    </submittedName>
</protein>
<accession>A0ABD2NT08</accession>
<evidence type="ECO:0000313" key="1">
    <source>
        <dbReference type="EMBL" id="KAL3281755.1"/>
    </source>
</evidence>
<dbReference type="EMBL" id="JABFTP020000144">
    <property type="protein sequence ID" value="KAL3281755.1"/>
    <property type="molecule type" value="Genomic_DNA"/>
</dbReference>
<dbReference type="AlphaFoldDB" id="A0ABD2NT08"/>
<comment type="caution">
    <text evidence="1">The sequence shown here is derived from an EMBL/GenBank/DDBJ whole genome shotgun (WGS) entry which is preliminary data.</text>
</comment>